<protein>
    <submittedName>
        <fullName evidence="1">Uncharacterized protein</fullName>
    </submittedName>
</protein>
<evidence type="ECO:0000313" key="2">
    <source>
        <dbReference type="Proteomes" id="UP000242715"/>
    </source>
</evidence>
<evidence type="ECO:0000313" key="1">
    <source>
        <dbReference type="EMBL" id="GAU48614.1"/>
    </source>
</evidence>
<reference evidence="2" key="1">
    <citation type="journal article" date="2017" name="Front. Plant Sci.">
        <title>Climate Clever Clovers: New Paradigm to Reduce the Environmental Footprint of Ruminants by Breeding Low Methanogenic Forages Utilizing Haplotype Variation.</title>
        <authorList>
            <person name="Kaur P."/>
            <person name="Appels R."/>
            <person name="Bayer P.E."/>
            <person name="Keeble-Gagnere G."/>
            <person name="Wang J."/>
            <person name="Hirakawa H."/>
            <person name="Shirasawa K."/>
            <person name="Vercoe P."/>
            <person name="Stefanova K."/>
            <person name="Durmic Z."/>
            <person name="Nichols P."/>
            <person name="Revell C."/>
            <person name="Isobe S.N."/>
            <person name="Edwards D."/>
            <person name="Erskine W."/>
        </authorList>
    </citation>
    <scope>NUCLEOTIDE SEQUENCE [LARGE SCALE GENOMIC DNA]</scope>
    <source>
        <strain evidence="2">cv. Daliak</strain>
    </source>
</reference>
<dbReference type="Proteomes" id="UP000242715">
    <property type="component" value="Unassembled WGS sequence"/>
</dbReference>
<organism evidence="1 2">
    <name type="scientific">Trifolium subterraneum</name>
    <name type="common">Subterranean clover</name>
    <dbReference type="NCBI Taxonomy" id="3900"/>
    <lineage>
        <taxon>Eukaryota</taxon>
        <taxon>Viridiplantae</taxon>
        <taxon>Streptophyta</taxon>
        <taxon>Embryophyta</taxon>
        <taxon>Tracheophyta</taxon>
        <taxon>Spermatophyta</taxon>
        <taxon>Magnoliopsida</taxon>
        <taxon>eudicotyledons</taxon>
        <taxon>Gunneridae</taxon>
        <taxon>Pentapetalae</taxon>
        <taxon>rosids</taxon>
        <taxon>fabids</taxon>
        <taxon>Fabales</taxon>
        <taxon>Fabaceae</taxon>
        <taxon>Papilionoideae</taxon>
        <taxon>50 kb inversion clade</taxon>
        <taxon>NPAAA clade</taxon>
        <taxon>Hologalegina</taxon>
        <taxon>IRL clade</taxon>
        <taxon>Trifolieae</taxon>
        <taxon>Trifolium</taxon>
    </lineage>
</organism>
<dbReference type="AlphaFoldDB" id="A0A2Z6NWR7"/>
<accession>A0A2Z6NWR7</accession>
<name>A0A2Z6NWR7_TRISU</name>
<sequence>MVVVAKPGSALEPKKIALKNITNTPKGNKVIEPDSEVHVASDPPVLSSTGPELDFAPNGVAKEQQEVAEANSLSIIAEEQQDVDVVVHKLERMQ</sequence>
<proteinExistence type="predicted"/>
<dbReference type="EMBL" id="DF974448">
    <property type="protein sequence ID" value="GAU48614.1"/>
    <property type="molecule type" value="Genomic_DNA"/>
</dbReference>
<keyword evidence="2" id="KW-1185">Reference proteome</keyword>
<gene>
    <name evidence="1" type="ORF">TSUD_188880</name>
</gene>